<reference evidence="1" key="1">
    <citation type="submission" date="2021-01" db="EMBL/GenBank/DDBJ databases">
        <title>Metabolic potential, ecology and presence of endohyphal bacteria is reflected in genomic diversity of Mucoromycotina.</title>
        <authorList>
            <person name="Muszewska A."/>
            <person name="Okrasinska A."/>
            <person name="Steczkiewicz K."/>
            <person name="Drgas O."/>
            <person name="Orlowska M."/>
            <person name="Perlinska-Lenart U."/>
            <person name="Aleksandrzak-Piekarczyk T."/>
            <person name="Szatraj K."/>
            <person name="Zielenkiewicz U."/>
            <person name="Pilsyk S."/>
            <person name="Malc E."/>
            <person name="Mieczkowski P."/>
            <person name="Kruszewska J.S."/>
            <person name="Biernat P."/>
            <person name="Pawlowska J."/>
        </authorList>
    </citation>
    <scope>NUCLEOTIDE SEQUENCE</scope>
    <source>
        <strain evidence="1">WA0000018081</strain>
    </source>
</reference>
<keyword evidence="2" id="KW-1185">Reference proteome</keyword>
<protein>
    <submittedName>
        <fullName evidence="1">Uncharacterized protein</fullName>
    </submittedName>
</protein>
<sequence length="188" mass="21034">MESVTSQVTSVANSFIESSRYCNLSHSNIFREERLLQNYSRSVANCKWGFRSARFSAKGFKTVNPLYTGTNPMGRAASHLLRCLAYNIFTIEDQGKIVSDIHEAAAGHSIDIFRINDDLGYLRMLLPSCNAKMSIVIRMTTELISGLSMSHPPQTIIDGTMATSIYNVVLNYRCNMINSSKVSNEDFL</sequence>
<evidence type="ECO:0000313" key="1">
    <source>
        <dbReference type="EMBL" id="KAG2237138.1"/>
    </source>
</evidence>
<feature type="non-terminal residue" evidence="1">
    <location>
        <position position="1"/>
    </location>
</feature>
<evidence type="ECO:0000313" key="2">
    <source>
        <dbReference type="Proteomes" id="UP000613177"/>
    </source>
</evidence>
<gene>
    <name evidence="1" type="ORF">INT48_004640</name>
</gene>
<name>A0A8H7SZ77_9FUNG</name>
<dbReference type="AlphaFoldDB" id="A0A8H7SZ77"/>
<comment type="caution">
    <text evidence="1">The sequence shown here is derived from an EMBL/GenBank/DDBJ whole genome shotgun (WGS) entry which is preliminary data.</text>
</comment>
<organism evidence="1 2">
    <name type="scientific">Thamnidium elegans</name>
    <dbReference type="NCBI Taxonomy" id="101142"/>
    <lineage>
        <taxon>Eukaryota</taxon>
        <taxon>Fungi</taxon>
        <taxon>Fungi incertae sedis</taxon>
        <taxon>Mucoromycota</taxon>
        <taxon>Mucoromycotina</taxon>
        <taxon>Mucoromycetes</taxon>
        <taxon>Mucorales</taxon>
        <taxon>Mucorineae</taxon>
        <taxon>Mucoraceae</taxon>
        <taxon>Thamnidium</taxon>
    </lineage>
</organism>
<proteinExistence type="predicted"/>
<accession>A0A8H7SZ77</accession>
<dbReference type="EMBL" id="JAEPRE010000009">
    <property type="protein sequence ID" value="KAG2237138.1"/>
    <property type="molecule type" value="Genomic_DNA"/>
</dbReference>
<dbReference type="Proteomes" id="UP000613177">
    <property type="component" value="Unassembled WGS sequence"/>
</dbReference>